<sequence>MLRIKIHFLLNIALFSLLILASVAIMFYTQDSRNPLRFSDGQQWGFIAVLVWFLLFWIFGLVTSNLNSPWFRVSHILNYTVGLISLFIAYRTVPTASHLESLRGASPGIFPVEFLILGIGGILAVISLIFLASGILVTQKNGRTKWSYFWFFFLLFLPVILYLSQIPLGYIYNLL</sequence>
<feature type="transmembrane region" description="Helical" evidence="1">
    <location>
        <begin position="7"/>
        <end position="29"/>
    </location>
</feature>
<comment type="caution">
    <text evidence="2">The sequence shown here is derived from an EMBL/GenBank/DDBJ whole genome shotgun (WGS) entry which is preliminary data.</text>
</comment>
<feature type="transmembrane region" description="Helical" evidence="1">
    <location>
        <begin position="44"/>
        <end position="64"/>
    </location>
</feature>
<feature type="transmembrane region" description="Helical" evidence="1">
    <location>
        <begin position="114"/>
        <end position="137"/>
    </location>
</feature>
<protein>
    <submittedName>
        <fullName evidence="2">Uncharacterized protein</fullName>
    </submittedName>
</protein>
<dbReference type="Proteomes" id="UP000177043">
    <property type="component" value="Unassembled WGS sequence"/>
</dbReference>
<keyword evidence="1" id="KW-0812">Transmembrane</keyword>
<dbReference type="STRING" id="1802438.A2571_01505"/>
<organism evidence="2 3">
    <name type="scientific">Candidatus Vogelbacteria bacterium RIFOXYD1_FULL_44_32</name>
    <dbReference type="NCBI Taxonomy" id="1802438"/>
    <lineage>
        <taxon>Bacteria</taxon>
        <taxon>Candidatus Vogeliibacteriota</taxon>
    </lineage>
</organism>
<dbReference type="AlphaFoldDB" id="A0A1G2QD70"/>
<feature type="transmembrane region" description="Helical" evidence="1">
    <location>
        <begin position="76"/>
        <end position="94"/>
    </location>
</feature>
<dbReference type="EMBL" id="MHTJ01000003">
    <property type="protein sequence ID" value="OHA58437.1"/>
    <property type="molecule type" value="Genomic_DNA"/>
</dbReference>
<keyword evidence="1" id="KW-1133">Transmembrane helix</keyword>
<gene>
    <name evidence="2" type="ORF">A2571_01505</name>
</gene>
<keyword evidence="1" id="KW-0472">Membrane</keyword>
<name>A0A1G2QD70_9BACT</name>
<evidence type="ECO:0000313" key="3">
    <source>
        <dbReference type="Proteomes" id="UP000177043"/>
    </source>
</evidence>
<accession>A0A1G2QD70</accession>
<evidence type="ECO:0000313" key="2">
    <source>
        <dbReference type="EMBL" id="OHA58437.1"/>
    </source>
</evidence>
<evidence type="ECO:0000256" key="1">
    <source>
        <dbReference type="SAM" id="Phobius"/>
    </source>
</evidence>
<proteinExistence type="predicted"/>
<feature type="transmembrane region" description="Helical" evidence="1">
    <location>
        <begin position="149"/>
        <end position="172"/>
    </location>
</feature>
<reference evidence="2 3" key="1">
    <citation type="journal article" date="2016" name="Nat. Commun.">
        <title>Thousands of microbial genomes shed light on interconnected biogeochemical processes in an aquifer system.</title>
        <authorList>
            <person name="Anantharaman K."/>
            <person name="Brown C.T."/>
            <person name="Hug L.A."/>
            <person name="Sharon I."/>
            <person name="Castelle C.J."/>
            <person name="Probst A.J."/>
            <person name="Thomas B.C."/>
            <person name="Singh A."/>
            <person name="Wilkins M.J."/>
            <person name="Karaoz U."/>
            <person name="Brodie E.L."/>
            <person name="Williams K.H."/>
            <person name="Hubbard S.S."/>
            <person name="Banfield J.F."/>
        </authorList>
    </citation>
    <scope>NUCLEOTIDE SEQUENCE [LARGE SCALE GENOMIC DNA]</scope>
</reference>